<dbReference type="AlphaFoldDB" id="A0AAP0Q3Z6"/>
<keyword evidence="2" id="KW-1185">Reference proteome</keyword>
<reference evidence="1 2" key="1">
    <citation type="submission" date="2024-01" db="EMBL/GenBank/DDBJ databases">
        <title>Genome assemblies of Stephania.</title>
        <authorList>
            <person name="Yang L."/>
        </authorList>
    </citation>
    <scope>NUCLEOTIDE SEQUENCE [LARGE SCALE GENOMIC DNA]</scope>
    <source>
        <strain evidence="1">YNDBR</strain>
        <tissue evidence="1">Leaf</tissue>
    </source>
</reference>
<comment type="caution">
    <text evidence="1">The sequence shown here is derived from an EMBL/GenBank/DDBJ whole genome shotgun (WGS) entry which is preliminary data.</text>
</comment>
<name>A0AAP0Q3Z6_9MAGN</name>
<proteinExistence type="predicted"/>
<dbReference type="Proteomes" id="UP001420932">
    <property type="component" value="Unassembled WGS sequence"/>
</dbReference>
<accession>A0AAP0Q3Z6</accession>
<gene>
    <name evidence="1" type="ORF">Syun_003528</name>
</gene>
<dbReference type="EMBL" id="JBBNAF010000002">
    <property type="protein sequence ID" value="KAK9162626.1"/>
    <property type="molecule type" value="Genomic_DNA"/>
</dbReference>
<evidence type="ECO:0000313" key="1">
    <source>
        <dbReference type="EMBL" id="KAK9162626.1"/>
    </source>
</evidence>
<organism evidence="1 2">
    <name type="scientific">Stephania yunnanensis</name>
    <dbReference type="NCBI Taxonomy" id="152371"/>
    <lineage>
        <taxon>Eukaryota</taxon>
        <taxon>Viridiplantae</taxon>
        <taxon>Streptophyta</taxon>
        <taxon>Embryophyta</taxon>
        <taxon>Tracheophyta</taxon>
        <taxon>Spermatophyta</taxon>
        <taxon>Magnoliopsida</taxon>
        <taxon>Ranunculales</taxon>
        <taxon>Menispermaceae</taxon>
        <taxon>Menispermoideae</taxon>
        <taxon>Cissampelideae</taxon>
        <taxon>Stephania</taxon>
    </lineage>
</organism>
<protein>
    <submittedName>
        <fullName evidence="1">Uncharacterized protein</fullName>
    </submittedName>
</protein>
<evidence type="ECO:0000313" key="2">
    <source>
        <dbReference type="Proteomes" id="UP001420932"/>
    </source>
</evidence>
<sequence length="167" mass="19321">MRRQWRRRIGGMAKAEEEGKERRVATVREMVTVRERITVRERRGSRGDGVERRGRDENQRGRERVFGLDLIFRISNEISNGYSYRYLHTWPSRFLSRCVLFAMRLRKSGHGQEFSYPKNSDGGVAIPSLFPSTGQLNNDGEYPIAIVLTFSSHPAPFSMDVILDEIL</sequence>